<dbReference type="RefSeq" id="WP_136078040.1">
    <property type="nucleotide sequence ID" value="NZ_CAAHFG010000001.1"/>
</dbReference>
<dbReference type="EMBL" id="CAAHFG010000001">
    <property type="protein sequence ID" value="VGO12367.1"/>
    <property type="molecule type" value="Genomic_DNA"/>
</dbReference>
<dbReference type="Proteomes" id="UP000366872">
    <property type="component" value="Unassembled WGS sequence"/>
</dbReference>
<dbReference type="PROSITE" id="PS51186">
    <property type="entry name" value="GNAT"/>
    <property type="match status" value="1"/>
</dbReference>
<dbReference type="SUPFAM" id="SSF55729">
    <property type="entry name" value="Acyl-CoA N-acyltransferases (Nat)"/>
    <property type="match status" value="1"/>
</dbReference>
<evidence type="ECO:0000313" key="3">
    <source>
        <dbReference type="Proteomes" id="UP000366872"/>
    </source>
</evidence>
<reference evidence="2 3" key="1">
    <citation type="submission" date="2019-04" db="EMBL/GenBank/DDBJ databases">
        <authorList>
            <person name="Van Vliet M D."/>
        </authorList>
    </citation>
    <scope>NUCLEOTIDE SEQUENCE [LARGE SCALE GENOMIC DNA]</scope>
    <source>
        <strain evidence="2 3">F1</strain>
    </source>
</reference>
<dbReference type="AlphaFoldDB" id="A0A6C2TXQ0"/>
<dbReference type="Gene3D" id="3.40.630.30">
    <property type="match status" value="1"/>
</dbReference>
<dbReference type="InterPro" id="IPR000182">
    <property type="entry name" value="GNAT_dom"/>
</dbReference>
<gene>
    <name evidence="2" type="ORF">PDESU_00919</name>
</gene>
<dbReference type="GO" id="GO:0016747">
    <property type="term" value="F:acyltransferase activity, transferring groups other than amino-acyl groups"/>
    <property type="evidence" value="ECO:0007669"/>
    <property type="project" value="InterPro"/>
</dbReference>
<name>A0A6C2TXQ0_PONDE</name>
<evidence type="ECO:0000259" key="1">
    <source>
        <dbReference type="PROSITE" id="PS51186"/>
    </source>
</evidence>
<proteinExistence type="predicted"/>
<dbReference type="CDD" id="cd04301">
    <property type="entry name" value="NAT_SF"/>
    <property type="match status" value="1"/>
</dbReference>
<accession>A0A6C2TXQ0</accession>
<evidence type="ECO:0000313" key="2">
    <source>
        <dbReference type="EMBL" id="VGO12367.1"/>
    </source>
</evidence>
<keyword evidence="3" id="KW-1185">Reference proteome</keyword>
<sequence length="306" mass="33263">MGSYTIRSAQPEDRDALATLIRDSTNAYYQNKFGTGIFPPTEMHTRDFVDLYNQLDGSEALLCVDEDGAIGGSCFMHRRETHFSLGIMNVSSDHFGQGIARQLLTEIIFQAEAAGLPLRLVSSCMNLDSYSLYTRAGLKPFEFYQDLLVDVPEAGLPNADGGIAVRSGTLADVEAIAKLELEISGISRRTDYTHFITNPDGLWHLSVAEEDGNITGYLASGSSQACNMIGPGASRTEEAAIALIDAELDRHRGRTPVLLLPGRFNRAVQHVYGLGGRNCETHVAQCLGEAFRPNGITMPTFLPESG</sequence>
<dbReference type="InterPro" id="IPR016181">
    <property type="entry name" value="Acyl_CoA_acyltransferase"/>
</dbReference>
<protein>
    <recommendedName>
        <fullName evidence="1">N-acetyltransferase domain-containing protein</fullName>
    </recommendedName>
</protein>
<dbReference type="Pfam" id="PF00583">
    <property type="entry name" value="Acetyltransf_1"/>
    <property type="match status" value="1"/>
</dbReference>
<organism evidence="2 3">
    <name type="scientific">Pontiella desulfatans</name>
    <dbReference type="NCBI Taxonomy" id="2750659"/>
    <lineage>
        <taxon>Bacteria</taxon>
        <taxon>Pseudomonadati</taxon>
        <taxon>Kiritimatiellota</taxon>
        <taxon>Kiritimatiellia</taxon>
        <taxon>Kiritimatiellales</taxon>
        <taxon>Pontiellaceae</taxon>
        <taxon>Pontiella</taxon>
    </lineage>
</organism>
<feature type="domain" description="N-acetyltransferase" evidence="1">
    <location>
        <begin position="4"/>
        <end position="157"/>
    </location>
</feature>